<dbReference type="InterPro" id="IPR024078">
    <property type="entry name" value="LmbE-like_dom_sf"/>
</dbReference>
<accession>A0A8I0CPX8</accession>
<protein>
    <recommendedName>
        <fullName evidence="4">1D-myo-inositol 2-acetamido-2-deoxy-alpha-D-glucopyranoside deacetylase</fullName>
        <shortName evidence="4">GlcNAc-Ins deacetylase</shortName>
        <ecNumber evidence="4">3.5.1.103</ecNumber>
    </recommendedName>
    <alternativeName>
        <fullName evidence="4">N-acetyl-1-D-myo-inositol-2-amino-2-deoxy-alpha-D-glucopyranoside deacetylase</fullName>
    </alternativeName>
</protein>
<dbReference type="GO" id="GO:0035595">
    <property type="term" value="F:N-acetylglucosaminylinositol deacetylase activity"/>
    <property type="evidence" value="ECO:0007669"/>
    <property type="project" value="UniProtKB-EC"/>
</dbReference>
<dbReference type="Gene3D" id="3.40.50.10320">
    <property type="entry name" value="LmbE-like"/>
    <property type="match status" value="1"/>
</dbReference>
<feature type="binding site" evidence="4">
    <location>
        <position position="26"/>
    </location>
    <ligand>
        <name>Zn(2+)</name>
        <dbReference type="ChEBI" id="CHEBI:29105"/>
    </ligand>
</feature>
<proteinExistence type="inferred from homology"/>
<dbReference type="SUPFAM" id="SSF102588">
    <property type="entry name" value="LmbE-like"/>
    <property type="match status" value="1"/>
</dbReference>
<dbReference type="InterPro" id="IPR017810">
    <property type="entry name" value="Mycothiol_biosynthesis_MshB"/>
</dbReference>
<dbReference type="EMBL" id="JACHWT010000006">
    <property type="protein sequence ID" value="MBB3116416.1"/>
    <property type="molecule type" value="Genomic_DNA"/>
</dbReference>
<evidence type="ECO:0000256" key="3">
    <source>
        <dbReference type="ARBA" id="ARBA00022833"/>
    </source>
</evidence>
<dbReference type="PANTHER" id="PTHR12993:SF26">
    <property type="entry name" value="1D-MYO-INOSITOL 2-ACETAMIDO-2-DEOXY-ALPHA-D-GLUCOPYRANOSIDE DEACETYLASE"/>
    <property type="match status" value="1"/>
</dbReference>
<evidence type="ECO:0000256" key="4">
    <source>
        <dbReference type="HAMAP-Rule" id="MF_01696"/>
    </source>
</evidence>
<comment type="function">
    <text evidence="4">Catalyzes the deacetylation of 1D-myo-inositol 2-acetamido-2-deoxy-alpha-D-glucopyranoside (GlcNAc-Ins) in the mycothiol biosynthesis pathway.</text>
</comment>
<gene>
    <name evidence="4" type="primary">mshB</name>
    <name evidence="5" type="ORF">FHU32_001651</name>
</gene>
<reference evidence="5" key="1">
    <citation type="submission" date="2020-08" db="EMBL/GenBank/DDBJ databases">
        <title>Sequencing the genomes of 1000 actinobacteria strains.</title>
        <authorList>
            <person name="Klenk H.-P."/>
        </authorList>
    </citation>
    <scope>NUCLEOTIDE SEQUENCE</scope>
    <source>
        <strain evidence="5">DSM 20582</strain>
    </source>
</reference>
<dbReference type="EC" id="3.5.1.103" evidence="4"/>
<comment type="cofactor">
    <cofactor evidence="4">
        <name>Zn(2+)</name>
        <dbReference type="ChEBI" id="CHEBI:29105"/>
    </cofactor>
    <text evidence="4">Binds 1 zinc ion per subunit.</text>
</comment>
<feature type="binding site" evidence="4">
    <location>
        <position position="23"/>
    </location>
    <ligand>
        <name>Zn(2+)</name>
        <dbReference type="ChEBI" id="CHEBI:29105"/>
    </ligand>
</feature>
<comment type="catalytic activity">
    <reaction evidence="4">
        <text>1D-myo-inositol 2-acetamido-2-deoxy-alpha-D-glucopyranoside + H2O = 1D-myo-inositol 2-amino-2-deoxy-alpha-D-glucopyranoside + acetate</text>
        <dbReference type="Rhea" id="RHEA:26180"/>
        <dbReference type="ChEBI" id="CHEBI:15377"/>
        <dbReference type="ChEBI" id="CHEBI:30089"/>
        <dbReference type="ChEBI" id="CHEBI:52442"/>
        <dbReference type="ChEBI" id="CHEBI:58886"/>
        <dbReference type="EC" id="3.5.1.103"/>
    </reaction>
</comment>
<comment type="caution">
    <text evidence="5">The sequence shown here is derived from an EMBL/GenBank/DDBJ whole genome shotgun (WGS) entry which is preliminary data.</text>
</comment>
<organism evidence="5 6">
    <name type="scientific">Corynebacterium bovis DSM 20582 = CIP 54.80</name>
    <dbReference type="NCBI Taxonomy" id="927655"/>
    <lineage>
        <taxon>Bacteria</taxon>
        <taxon>Bacillati</taxon>
        <taxon>Actinomycetota</taxon>
        <taxon>Actinomycetes</taxon>
        <taxon>Mycobacteriales</taxon>
        <taxon>Corynebacteriaceae</taxon>
        <taxon>Corynebacterium</taxon>
    </lineage>
</organism>
<comment type="similarity">
    <text evidence="4">Belongs to the MshB deacetylase family.</text>
</comment>
<dbReference type="PANTHER" id="PTHR12993">
    <property type="entry name" value="N-ACETYLGLUCOSAMINYL-PHOSPHATIDYLINOSITOL DE-N-ACETYLASE-RELATED"/>
    <property type="match status" value="1"/>
</dbReference>
<evidence type="ECO:0000313" key="6">
    <source>
        <dbReference type="Proteomes" id="UP000612712"/>
    </source>
</evidence>
<sequence>MTASTSTDGGDLAGLRVLAVHAHPDDESLWTGTALAQCARRGAEVTVVTCTLGEEGEVIGDRYRMLESGGTGMLGGYRIAELREALRELGVNRDDSGLHRPLFLGGAGRWRDSGMAGTPAADHPRAFVRSGEGAVAALGEIIEVRRPHVVVTYGPDGGYGHPDHIRAHEVTHAAVDAAVARRDAAGEDAAGDDGPDRPWVPALILWAVTDRTDLEEGLARLDGPPAGWRMPDPGELASVPSTDVDLHITGTDADVSAKRRAMAAHATQLWIADGTPTDVIGEVRRTSPPGETAFCLSNLVVQPLLRTEAYTVGGRDPGDPRRADVLVDMLRFGATDENRLFCLSVEGRRRT</sequence>
<name>A0A8I0CPX8_9CORY</name>
<keyword evidence="2 4" id="KW-0378">Hydrolase</keyword>
<dbReference type="RefSeq" id="WP_010274574.1">
    <property type="nucleotide sequence ID" value="NZ_AENJ01000466.1"/>
</dbReference>
<feature type="binding site" evidence="4">
    <location>
        <position position="164"/>
    </location>
    <ligand>
        <name>Zn(2+)</name>
        <dbReference type="ChEBI" id="CHEBI:29105"/>
    </ligand>
</feature>
<evidence type="ECO:0000256" key="1">
    <source>
        <dbReference type="ARBA" id="ARBA00022723"/>
    </source>
</evidence>
<dbReference type="GO" id="GO:0010125">
    <property type="term" value="P:mycothiol biosynthetic process"/>
    <property type="evidence" value="ECO:0007669"/>
    <property type="project" value="UniProtKB-UniRule"/>
</dbReference>
<dbReference type="InterPro" id="IPR003737">
    <property type="entry name" value="GlcNAc_PI_deacetylase-related"/>
</dbReference>
<dbReference type="NCBIfam" id="TIGR03445">
    <property type="entry name" value="mycothiol_MshB"/>
    <property type="match status" value="1"/>
</dbReference>
<dbReference type="HAMAP" id="MF_01696">
    <property type="entry name" value="MshB"/>
    <property type="match status" value="1"/>
</dbReference>
<dbReference type="Pfam" id="PF02585">
    <property type="entry name" value="PIG-L"/>
    <property type="match status" value="1"/>
</dbReference>
<dbReference type="AlphaFoldDB" id="A0A8I0CPX8"/>
<keyword evidence="1 4" id="KW-0479">Metal-binding</keyword>
<dbReference type="GO" id="GO:0008270">
    <property type="term" value="F:zinc ion binding"/>
    <property type="evidence" value="ECO:0007669"/>
    <property type="project" value="UniProtKB-UniRule"/>
</dbReference>
<evidence type="ECO:0000313" key="5">
    <source>
        <dbReference type="EMBL" id="MBB3116416.1"/>
    </source>
</evidence>
<evidence type="ECO:0000256" key="2">
    <source>
        <dbReference type="ARBA" id="ARBA00022801"/>
    </source>
</evidence>
<dbReference type="Proteomes" id="UP000612712">
    <property type="component" value="Unassembled WGS sequence"/>
</dbReference>
<keyword evidence="3 4" id="KW-0862">Zinc</keyword>